<dbReference type="Proteomes" id="UP000594638">
    <property type="component" value="Unassembled WGS sequence"/>
</dbReference>
<organism evidence="2 3">
    <name type="scientific">Olea europaea subsp. europaea</name>
    <dbReference type="NCBI Taxonomy" id="158383"/>
    <lineage>
        <taxon>Eukaryota</taxon>
        <taxon>Viridiplantae</taxon>
        <taxon>Streptophyta</taxon>
        <taxon>Embryophyta</taxon>
        <taxon>Tracheophyta</taxon>
        <taxon>Spermatophyta</taxon>
        <taxon>Magnoliopsida</taxon>
        <taxon>eudicotyledons</taxon>
        <taxon>Gunneridae</taxon>
        <taxon>Pentapetalae</taxon>
        <taxon>asterids</taxon>
        <taxon>lamiids</taxon>
        <taxon>Lamiales</taxon>
        <taxon>Oleaceae</taxon>
        <taxon>Oleeae</taxon>
        <taxon>Olea</taxon>
    </lineage>
</organism>
<dbReference type="Gramene" id="OE9A001266T1">
    <property type="protein sequence ID" value="OE9A001266C1"/>
    <property type="gene ID" value="OE9A001266"/>
</dbReference>
<dbReference type="AlphaFoldDB" id="A0A8S0VLP1"/>
<feature type="region of interest" description="Disordered" evidence="1">
    <location>
        <begin position="66"/>
        <end position="99"/>
    </location>
</feature>
<gene>
    <name evidence="2" type="ORF">OLEA9_A001266</name>
</gene>
<proteinExistence type="predicted"/>
<name>A0A8S0VLP1_OLEEU</name>
<reference evidence="2 3" key="1">
    <citation type="submission" date="2019-12" db="EMBL/GenBank/DDBJ databases">
        <authorList>
            <person name="Alioto T."/>
            <person name="Alioto T."/>
            <person name="Gomez Garrido J."/>
        </authorList>
    </citation>
    <scope>NUCLEOTIDE SEQUENCE [LARGE SCALE GENOMIC DNA]</scope>
</reference>
<evidence type="ECO:0000313" key="2">
    <source>
        <dbReference type="EMBL" id="CAA3033305.1"/>
    </source>
</evidence>
<dbReference type="EMBL" id="CACTIH010010174">
    <property type="protein sequence ID" value="CAA3033305.1"/>
    <property type="molecule type" value="Genomic_DNA"/>
</dbReference>
<sequence length="99" mass="11307">MLERKSQIHRCTPSFERAAELENKSISSRCISLARFTRVTKNLSRSVECASAVPAQDDNDVFTRCRSEHEASRQRVSRFGESKKRHKTLGENGEREPSP</sequence>
<keyword evidence="3" id="KW-1185">Reference proteome</keyword>
<protein>
    <submittedName>
        <fullName evidence="2">Uncharacterized protein</fullName>
    </submittedName>
</protein>
<feature type="non-terminal residue" evidence="2">
    <location>
        <position position="99"/>
    </location>
</feature>
<accession>A0A8S0VLP1</accession>
<comment type="caution">
    <text evidence="2">The sequence shown here is derived from an EMBL/GenBank/DDBJ whole genome shotgun (WGS) entry which is preliminary data.</text>
</comment>
<evidence type="ECO:0000256" key="1">
    <source>
        <dbReference type="SAM" id="MobiDB-lite"/>
    </source>
</evidence>
<evidence type="ECO:0000313" key="3">
    <source>
        <dbReference type="Proteomes" id="UP000594638"/>
    </source>
</evidence>